<evidence type="ECO:0000256" key="1">
    <source>
        <dbReference type="ARBA" id="ARBA00004382"/>
    </source>
</evidence>
<dbReference type="EMBL" id="CP120682">
    <property type="protein sequence ID" value="WKN37794.1"/>
    <property type="molecule type" value="Genomic_DNA"/>
</dbReference>
<dbReference type="Pfam" id="PF00639">
    <property type="entry name" value="Rotamase"/>
    <property type="match status" value="1"/>
</dbReference>
<accession>A0AA49JGS3</accession>
<dbReference type="InterPro" id="IPR023058">
    <property type="entry name" value="PPIase_PpiC_CS"/>
</dbReference>
<dbReference type="SUPFAM" id="SSF109998">
    <property type="entry name" value="Triger factor/SurA peptide-binding domain-like"/>
    <property type="match status" value="1"/>
</dbReference>
<evidence type="ECO:0000256" key="11">
    <source>
        <dbReference type="PROSITE-ProRule" id="PRU00278"/>
    </source>
</evidence>
<feature type="domain" description="PpiC" evidence="13">
    <location>
        <begin position="346"/>
        <end position="445"/>
    </location>
</feature>
<dbReference type="InterPro" id="IPR052029">
    <property type="entry name" value="PpiD_chaperone"/>
</dbReference>
<dbReference type="PANTHER" id="PTHR47529">
    <property type="entry name" value="PEPTIDYL-PROLYL CIS-TRANS ISOMERASE D"/>
    <property type="match status" value="1"/>
</dbReference>
<evidence type="ECO:0000313" key="14">
    <source>
        <dbReference type="EMBL" id="WKN37794.1"/>
    </source>
</evidence>
<comment type="subcellular location">
    <subcellularLocation>
        <location evidence="1">Cell inner membrane</location>
        <topology evidence="1">Single-pass type II membrane protein</topology>
        <orientation evidence="1">Periplasmic side</orientation>
    </subcellularLocation>
</comment>
<dbReference type="PANTHER" id="PTHR47529:SF1">
    <property type="entry name" value="PERIPLASMIC CHAPERONE PPID"/>
    <property type="match status" value="1"/>
</dbReference>
<dbReference type="Pfam" id="PF13616">
    <property type="entry name" value="Rotamase_3"/>
    <property type="match status" value="1"/>
</dbReference>
<keyword evidence="11 14" id="KW-0413">Isomerase</keyword>
<evidence type="ECO:0000256" key="8">
    <source>
        <dbReference type="ARBA" id="ARBA00038408"/>
    </source>
</evidence>
<keyword evidence="7" id="KW-0143">Chaperone</keyword>
<dbReference type="AlphaFoldDB" id="A0AA49JGS3"/>
<evidence type="ECO:0000256" key="5">
    <source>
        <dbReference type="ARBA" id="ARBA00022989"/>
    </source>
</evidence>
<reference evidence="14" key="2">
    <citation type="journal article" date="2024" name="Antonie Van Leeuwenhoek">
        <title>Roseihalotalea indica gen. nov., sp. nov., a halophilic Bacteroidetes from mesopelagic Southwest Indian Ocean with higher carbohydrate metabolic potential.</title>
        <authorList>
            <person name="Chen B."/>
            <person name="Zhang M."/>
            <person name="Lin D."/>
            <person name="Ye J."/>
            <person name="Tang K."/>
        </authorList>
    </citation>
    <scope>NUCLEOTIDE SEQUENCE</scope>
    <source>
        <strain evidence="14">TK19036</strain>
    </source>
</reference>
<evidence type="ECO:0000256" key="10">
    <source>
        <dbReference type="ARBA" id="ARBA00042775"/>
    </source>
</evidence>
<evidence type="ECO:0000256" key="4">
    <source>
        <dbReference type="ARBA" id="ARBA00022692"/>
    </source>
</evidence>
<name>A0AA49JGS3_9BACT</name>
<dbReference type="InterPro" id="IPR027304">
    <property type="entry name" value="Trigger_fact/SurA_dom_sf"/>
</dbReference>
<evidence type="ECO:0000259" key="13">
    <source>
        <dbReference type="PROSITE" id="PS50198"/>
    </source>
</evidence>
<proteinExistence type="inferred from homology"/>
<dbReference type="PROSITE" id="PS50198">
    <property type="entry name" value="PPIC_PPIASE_2"/>
    <property type="match status" value="2"/>
</dbReference>
<evidence type="ECO:0000256" key="12">
    <source>
        <dbReference type="SAM" id="Phobius"/>
    </source>
</evidence>
<keyword evidence="3" id="KW-0997">Cell inner membrane</keyword>
<evidence type="ECO:0000256" key="7">
    <source>
        <dbReference type="ARBA" id="ARBA00023186"/>
    </source>
</evidence>
<evidence type="ECO:0000256" key="3">
    <source>
        <dbReference type="ARBA" id="ARBA00022519"/>
    </source>
</evidence>
<dbReference type="GO" id="GO:0005886">
    <property type="term" value="C:plasma membrane"/>
    <property type="evidence" value="ECO:0007669"/>
    <property type="project" value="UniProtKB-SubCell"/>
</dbReference>
<dbReference type="GO" id="GO:0003755">
    <property type="term" value="F:peptidyl-prolyl cis-trans isomerase activity"/>
    <property type="evidence" value="ECO:0007669"/>
    <property type="project" value="UniProtKB-KW"/>
</dbReference>
<protein>
    <recommendedName>
        <fullName evidence="9">Periplasmic chaperone PpiD</fullName>
    </recommendedName>
    <alternativeName>
        <fullName evidence="10">Periplasmic folding chaperone</fullName>
    </alternativeName>
</protein>
<evidence type="ECO:0000256" key="6">
    <source>
        <dbReference type="ARBA" id="ARBA00023136"/>
    </source>
</evidence>
<dbReference type="Pfam" id="PF13623">
    <property type="entry name" value="SurA_N_2"/>
    <property type="match status" value="1"/>
</dbReference>
<dbReference type="Gene3D" id="3.10.50.40">
    <property type="match status" value="2"/>
</dbReference>
<reference evidence="14" key="1">
    <citation type="journal article" date="2023" name="Comput. Struct. Biotechnol. J.">
        <title>Discovery of a novel marine Bacteroidetes with a rich repertoire of carbohydrate-active enzymes.</title>
        <authorList>
            <person name="Chen B."/>
            <person name="Liu G."/>
            <person name="Chen Q."/>
            <person name="Wang H."/>
            <person name="Liu L."/>
            <person name="Tang K."/>
        </authorList>
    </citation>
    <scope>NUCLEOTIDE SEQUENCE</scope>
    <source>
        <strain evidence="14">TK19036</strain>
    </source>
</reference>
<organism evidence="14">
    <name type="scientific">Roseihalotalea indica</name>
    <dbReference type="NCBI Taxonomy" id="2867963"/>
    <lineage>
        <taxon>Bacteria</taxon>
        <taxon>Pseudomonadati</taxon>
        <taxon>Bacteroidota</taxon>
        <taxon>Cytophagia</taxon>
        <taxon>Cytophagales</taxon>
        <taxon>Catalimonadaceae</taxon>
        <taxon>Roseihalotalea</taxon>
    </lineage>
</organism>
<evidence type="ECO:0000256" key="9">
    <source>
        <dbReference type="ARBA" id="ARBA00040743"/>
    </source>
</evidence>
<keyword evidence="5 12" id="KW-1133">Transmembrane helix</keyword>
<dbReference type="InterPro" id="IPR000297">
    <property type="entry name" value="PPIase_PpiC"/>
</dbReference>
<keyword evidence="11" id="KW-0697">Rotamase</keyword>
<dbReference type="InterPro" id="IPR046357">
    <property type="entry name" value="PPIase_dom_sf"/>
</dbReference>
<sequence length="702" mass="77573">MSLIGKIREKTALIVGAVAIGLILFLVGGDLLAPNSQLLGGPDTEVGEIAGQNISLEEYQQAINEQKANFALRAQRQPSEGEMNSLRQQAWSKLIAERAFGKEFEELGIEVTERELIDMVQGNNIDPGIRQSFTDPNTGEFDRNRLLNYLQALPQLQPEQQISWQLYEQNLGEARERLKYDNLLIAGNYITQEEAKRQYQADNTVAEVRYLYVPYYAVSDSAVNVTDSELRSYLEEHQKEYEVEEGRSLQFVRFSIIPSEVDVEDFNSDMEELKADFAAARNDSTFAVINTDAVTGAPFQTYTPGTLPAALLDSVSTLAEGKVYGPFQQGDVYALYKVSSSYEDTIAYARARHILIKTDDSRTEAEARKEAQDLLTQLRNGADFAELARTNSEDGSSAQGGDLGWFPEGRMVEPFEDAVFESGKTGLINRLVQTDYGFHIIDVTEAPTNQAYKIAVVERELYPSDQTRDEAFREADIFASSVDDFDSFVATAQEDSLDIRTAESVAKNAQTVTGLNDARQIVRWAYTDATVGAVSEVYELEDAYVVAVLTGKTEKGTARLENVRSGVEAKVKAKKKGTVIVDKLKGLSGSLDEMAEAYGADANVYSSSDLKMSTNTLPNVGFAAQAIGKAFAMEAGQVSEPITTENGVVIIQLEALTNAPEIADYATYKDQLQQQRSSRVGFNIAEAVQESANIEDNRYKFY</sequence>
<dbReference type="PROSITE" id="PS01096">
    <property type="entry name" value="PPIC_PPIASE_1"/>
    <property type="match status" value="1"/>
</dbReference>
<comment type="similarity">
    <text evidence="8">Belongs to the PpiD chaperone family.</text>
</comment>
<keyword evidence="2" id="KW-1003">Cell membrane</keyword>
<gene>
    <name evidence="14" type="ORF">K4G66_03610</name>
</gene>
<keyword evidence="4 12" id="KW-0812">Transmembrane</keyword>
<keyword evidence="6 12" id="KW-0472">Membrane</keyword>
<feature type="domain" description="PpiC" evidence="13">
    <location>
        <begin position="559"/>
        <end position="655"/>
    </location>
</feature>
<dbReference type="SUPFAM" id="SSF54534">
    <property type="entry name" value="FKBP-like"/>
    <property type="match status" value="2"/>
</dbReference>
<feature type="transmembrane region" description="Helical" evidence="12">
    <location>
        <begin position="12"/>
        <end position="33"/>
    </location>
</feature>
<evidence type="ECO:0000256" key="2">
    <source>
        <dbReference type="ARBA" id="ARBA00022475"/>
    </source>
</evidence>